<sequence>MRAADTTSAGTGLLRAHPTTRTNDGCTQGFEHGIHTGPLPGWPEVIFNLPRGWQGLPLGSGDVKFMVQGVQQTPARCRADGRE</sequence>
<dbReference type="AlphaFoldDB" id="A0A1M2VEM6"/>
<proteinExistence type="predicted"/>
<feature type="region of interest" description="Disordered" evidence="1">
    <location>
        <begin position="1"/>
        <end position="32"/>
    </location>
</feature>
<feature type="compositionally biased region" description="Polar residues" evidence="1">
    <location>
        <begin position="1"/>
        <end position="10"/>
    </location>
</feature>
<gene>
    <name evidence="2" type="ORF">TRAPUB_3090</name>
</gene>
<evidence type="ECO:0000256" key="1">
    <source>
        <dbReference type="SAM" id="MobiDB-lite"/>
    </source>
</evidence>
<reference evidence="2 3" key="1">
    <citation type="submission" date="2016-10" db="EMBL/GenBank/DDBJ databases">
        <title>Genome sequence of the basidiomycete white-rot fungus Trametes pubescens.</title>
        <authorList>
            <person name="Makela M.R."/>
            <person name="Granchi Z."/>
            <person name="Peng M."/>
            <person name="De Vries R.P."/>
            <person name="Grigoriev I."/>
            <person name="Riley R."/>
            <person name="Hilden K."/>
        </authorList>
    </citation>
    <scope>NUCLEOTIDE SEQUENCE [LARGE SCALE GENOMIC DNA]</scope>
    <source>
        <strain evidence="2 3">FBCC735</strain>
    </source>
</reference>
<dbReference type="Proteomes" id="UP000184267">
    <property type="component" value="Unassembled WGS sequence"/>
</dbReference>
<evidence type="ECO:0000313" key="3">
    <source>
        <dbReference type="Proteomes" id="UP000184267"/>
    </source>
</evidence>
<organism evidence="2 3">
    <name type="scientific">Trametes pubescens</name>
    <name type="common">White-rot fungus</name>
    <dbReference type="NCBI Taxonomy" id="154538"/>
    <lineage>
        <taxon>Eukaryota</taxon>
        <taxon>Fungi</taxon>
        <taxon>Dikarya</taxon>
        <taxon>Basidiomycota</taxon>
        <taxon>Agaricomycotina</taxon>
        <taxon>Agaricomycetes</taxon>
        <taxon>Polyporales</taxon>
        <taxon>Polyporaceae</taxon>
        <taxon>Trametes</taxon>
    </lineage>
</organism>
<name>A0A1M2VEM6_TRAPU</name>
<accession>A0A1M2VEM6</accession>
<evidence type="ECO:0000313" key="2">
    <source>
        <dbReference type="EMBL" id="OJT06062.1"/>
    </source>
</evidence>
<comment type="caution">
    <text evidence="2">The sequence shown here is derived from an EMBL/GenBank/DDBJ whole genome shotgun (WGS) entry which is preliminary data.</text>
</comment>
<protein>
    <submittedName>
        <fullName evidence="2">Uncharacterized protein</fullName>
    </submittedName>
</protein>
<dbReference type="EMBL" id="MNAD01001354">
    <property type="protein sequence ID" value="OJT06062.1"/>
    <property type="molecule type" value="Genomic_DNA"/>
</dbReference>
<keyword evidence="3" id="KW-1185">Reference proteome</keyword>